<feature type="non-terminal residue" evidence="2">
    <location>
        <position position="191"/>
    </location>
</feature>
<dbReference type="GO" id="GO:0005525">
    <property type="term" value="F:GTP binding"/>
    <property type="evidence" value="ECO:0007669"/>
    <property type="project" value="InterPro"/>
</dbReference>
<dbReference type="PROSITE" id="PS51421">
    <property type="entry name" value="RAS"/>
    <property type="match status" value="1"/>
</dbReference>
<feature type="non-terminal residue" evidence="2">
    <location>
        <position position="1"/>
    </location>
</feature>
<dbReference type="CDD" id="cd00154">
    <property type="entry name" value="Rab"/>
    <property type="match status" value="1"/>
</dbReference>
<dbReference type="SMART" id="SM00175">
    <property type="entry name" value="RAB"/>
    <property type="match status" value="1"/>
</dbReference>
<dbReference type="FunFam" id="3.40.50.300:FF:001204">
    <property type="entry name" value="Small GTP-binding protein, putative"/>
    <property type="match status" value="1"/>
</dbReference>
<organism evidence="2">
    <name type="scientific">Trepomonas sp. PC1</name>
    <dbReference type="NCBI Taxonomy" id="1076344"/>
    <lineage>
        <taxon>Eukaryota</taxon>
        <taxon>Metamonada</taxon>
        <taxon>Diplomonadida</taxon>
        <taxon>Hexamitidae</taxon>
        <taxon>Hexamitinae</taxon>
        <taxon>Trepomonas</taxon>
    </lineage>
</organism>
<proteinExistence type="predicted"/>
<name>A0A146K7X0_9EUKA</name>
<dbReference type="SMART" id="SM00174">
    <property type="entry name" value="RHO"/>
    <property type="match status" value="1"/>
</dbReference>
<dbReference type="PRINTS" id="PR00449">
    <property type="entry name" value="RASTRNSFRMNG"/>
</dbReference>
<sequence>FKIVVLGQSGVGKTCIINAFDNKPFTASSVSTLNAGFISKQITLQNQHSIRLVVWDTAGQERYAVIAPIYYRDAAGIIVVFDVQEQNSFLKAIQFAESVLQLNPKAKILFAANKMDSDKSEMKIDVTEAENTLLQKGFELFKVSAKVQMNVKEMFQRMGELVFKESGLEVPQKRDLKFLDDEQEGSKQTKG</sequence>
<dbReference type="Pfam" id="PF00071">
    <property type="entry name" value="Ras"/>
    <property type="match status" value="1"/>
</dbReference>
<dbReference type="SMART" id="SM00173">
    <property type="entry name" value="RAS"/>
    <property type="match status" value="1"/>
</dbReference>
<dbReference type="PROSITE" id="PS51419">
    <property type="entry name" value="RAB"/>
    <property type="match status" value="1"/>
</dbReference>
<dbReference type="NCBIfam" id="TIGR00231">
    <property type="entry name" value="small_GTP"/>
    <property type="match status" value="1"/>
</dbReference>
<protein>
    <submittedName>
        <fullName evidence="2">Rab-like protein</fullName>
    </submittedName>
</protein>
<reference evidence="2" key="1">
    <citation type="submission" date="2015-07" db="EMBL/GenBank/DDBJ databases">
        <title>Adaptation to a free-living lifestyle via gene acquisitions in the diplomonad Trepomonas sp. PC1.</title>
        <authorList>
            <person name="Xu F."/>
            <person name="Jerlstrom-Hultqvist J."/>
            <person name="Kolisko M."/>
            <person name="Simpson A.G.B."/>
            <person name="Roger A.J."/>
            <person name="Svard S.G."/>
            <person name="Andersson J.O."/>
        </authorList>
    </citation>
    <scope>NUCLEOTIDE SEQUENCE</scope>
    <source>
        <strain evidence="2">PC1</strain>
    </source>
</reference>
<evidence type="ECO:0000313" key="2">
    <source>
        <dbReference type="EMBL" id="JAP92930.1"/>
    </source>
</evidence>
<keyword evidence="1" id="KW-0547">Nucleotide-binding</keyword>
<dbReference type="InterPro" id="IPR001806">
    <property type="entry name" value="Small_GTPase"/>
</dbReference>
<dbReference type="InterPro" id="IPR027417">
    <property type="entry name" value="P-loop_NTPase"/>
</dbReference>
<accession>A0A146K7X0</accession>
<dbReference type="EMBL" id="GDID01003676">
    <property type="protein sequence ID" value="JAP92930.1"/>
    <property type="molecule type" value="Transcribed_RNA"/>
</dbReference>
<dbReference type="GO" id="GO:0003924">
    <property type="term" value="F:GTPase activity"/>
    <property type="evidence" value="ECO:0007669"/>
    <property type="project" value="InterPro"/>
</dbReference>
<dbReference type="InterPro" id="IPR005225">
    <property type="entry name" value="Small_GTP-bd"/>
</dbReference>
<dbReference type="AlphaFoldDB" id="A0A146K7X0"/>
<evidence type="ECO:0000256" key="1">
    <source>
        <dbReference type="ARBA" id="ARBA00022741"/>
    </source>
</evidence>
<gene>
    <name evidence="2" type="ORF">TPC1_14966</name>
</gene>
<dbReference type="PANTHER" id="PTHR47978">
    <property type="match status" value="1"/>
</dbReference>
<dbReference type="Gene3D" id="3.40.50.300">
    <property type="entry name" value="P-loop containing nucleotide triphosphate hydrolases"/>
    <property type="match status" value="1"/>
</dbReference>
<dbReference type="SUPFAM" id="SSF52540">
    <property type="entry name" value="P-loop containing nucleoside triphosphate hydrolases"/>
    <property type="match status" value="1"/>
</dbReference>